<keyword evidence="3" id="KW-1185">Reference proteome</keyword>
<protein>
    <submittedName>
        <fullName evidence="2">Uncharacterized protein</fullName>
    </submittedName>
</protein>
<reference evidence="2" key="1">
    <citation type="journal article" date="2019" name="Environ. Microbiol.">
        <title>Fungal ecological strategies reflected in gene transcription - a case study of two litter decomposers.</title>
        <authorList>
            <person name="Barbi F."/>
            <person name="Kohler A."/>
            <person name="Barry K."/>
            <person name="Baskaran P."/>
            <person name="Daum C."/>
            <person name="Fauchery L."/>
            <person name="Ihrmark K."/>
            <person name="Kuo A."/>
            <person name="LaButti K."/>
            <person name="Lipzen A."/>
            <person name="Morin E."/>
            <person name="Grigoriev I.V."/>
            <person name="Henrissat B."/>
            <person name="Lindahl B."/>
            <person name="Martin F."/>
        </authorList>
    </citation>
    <scope>NUCLEOTIDE SEQUENCE</scope>
    <source>
        <strain evidence="2">JB14</strain>
    </source>
</reference>
<sequence>MAEWLPQKEDLQNPVKWKHAMAKEVDWYKGMLVEFVRSAETSGKIKNNLRKMLKHVLKLHLLGFLINTCRDSIGWSNSAFWAGTEDGCMLKEKYGTKISSQIHDLEALLLAQQMYGQLLVRQDVVRLLTGSRVLWDVFSNMMLVAWQSQICIGNWPSTEFPKFNTSDEKHMSMVSTWGVLEPWCMISKENEINEARRLKGSIYELNYWGKEDQNLTWKEQANIALVTDNHNKVLVHVWDVASWVKACENRIQAKMNRGRPQNVVEDERCHKRVGLPRHESEELNVDKESPMPMEPLQKEQKHKQMWEGDNGEKQKVKKQNTRAEELESDRASTLPGACVLKEHRQRWAVSNTLVQKAEKERLLDPVPPPSRDIPTLAWWLFCFAGNPRAPCWLPFGIGLEDGLRLFAIIFLQDDPLITTLPPQDALELGNSGITLPLDFSVDSWIPFGPIVSFDHYRPHSTQSNPPPLATVFHPYHYTTLMSHPQTSLYQRCYGNHTWYTTWREKEPGKEVIETGVGCRKEGKGAGEVGFIFTLP</sequence>
<dbReference type="OrthoDB" id="3069467at2759"/>
<organism evidence="2 3">
    <name type="scientific">Gymnopus androsaceus JB14</name>
    <dbReference type="NCBI Taxonomy" id="1447944"/>
    <lineage>
        <taxon>Eukaryota</taxon>
        <taxon>Fungi</taxon>
        <taxon>Dikarya</taxon>
        <taxon>Basidiomycota</taxon>
        <taxon>Agaricomycotina</taxon>
        <taxon>Agaricomycetes</taxon>
        <taxon>Agaricomycetidae</taxon>
        <taxon>Agaricales</taxon>
        <taxon>Marasmiineae</taxon>
        <taxon>Omphalotaceae</taxon>
        <taxon>Gymnopus</taxon>
    </lineage>
</organism>
<evidence type="ECO:0000256" key="1">
    <source>
        <dbReference type="SAM" id="MobiDB-lite"/>
    </source>
</evidence>
<feature type="compositionally biased region" description="Basic and acidic residues" evidence="1">
    <location>
        <begin position="296"/>
        <end position="314"/>
    </location>
</feature>
<dbReference type="AlphaFoldDB" id="A0A6A4HWW9"/>
<name>A0A6A4HWW9_9AGAR</name>
<gene>
    <name evidence="2" type="ORF">BT96DRAFT_937130</name>
</gene>
<evidence type="ECO:0000313" key="2">
    <source>
        <dbReference type="EMBL" id="KAE9402471.1"/>
    </source>
</evidence>
<feature type="region of interest" description="Disordered" evidence="1">
    <location>
        <begin position="274"/>
        <end position="328"/>
    </location>
</feature>
<feature type="compositionally biased region" description="Basic and acidic residues" evidence="1">
    <location>
        <begin position="276"/>
        <end position="289"/>
    </location>
</feature>
<dbReference type="EMBL" id="ML769434">
    <property type="protein sequence ID" value="KAE9402471.1"/>
    <property type="molecule type" value="Genomic_DNA"/>
</dbReference>
<accession>A0A6A4HWW9</accession>
<proteinExistence type="predicted"/>
<dbReference type="Proteomes" id="UP000799118">
    <property type="component" value="Unassembled WGS sequence"/>
</dbReference>
<evidence type="ECO:0000313" key="3">
    <source>
        <dbReference type="Proteomes" id="UP000799118"/>
    </source>
</evidence>